<evidence type="ECO:0000256" key="1">
    <source>
        <dbReference type="SAM" id="Phobius"/>
    </source>
</evidence>
<sequence length="111" mass="11931">MRRFHGSRWIFPLLTVIIAGVLLSIPDFAAGSATHLIVAGGTRNSLAQQGQDNGSNIENQGGVHDAPHLYAPVGQLPEVPWAAGIPLILVAPIAAGLKRRRPRPYRKANLR</sequence>
<name>A0A2T2X4G8_9FIRM</name>
<keyword evidence="1" id="KW-1133">Transmembrane helix</keyword>
<feature type="transmembrane region" description="Helical" evidence="1">
    <location>
        <begin position="79"/>
        <end position="97"/>
    </location>
</feature>
<keyword evidence="1" id="KW-0472">Membrane</keyword>
<comment type="caution">
    <text evidence="2">The sequence shown here is derived from an EMBL/GenBank/DDBJ whole genome shotgun (WGS) entry which is preliminary data.</text>
</comment>
<dbReference type="Proteomes" id="UP000242699">
    <property type="component" value="Unassembled WGS sequence"/>
</dbReference>
<evidence type="ECO:0000313" key="3">
    <source>
        <dbReference type="Proteomes" id="UP000242699"/>
    </source>
</evidence>
<evidence type="ECO:0000313" key="2">
    <source>
        <dbReference type="EMBL" id="PSR29379.1"/>
    </source>
</evidence>
<dbReference type="EMBL" id="PXYT01000016">
    <property type="protein sequence ID" value="PSR29379.1"/>
    <property type="molecule type" value="Genomic_DNA"/>
</dbReference>
<keyword evidence="1" id="KW-0812">Transmembrane</keyword>
<protein>
    <submittedName>
        <fullName evidence="2">Uncharacterized protein</fullName>
    </submittedName>
</protein>
<proteinExistence type="predicted"/>
<organism evidence="2 3">
    <name type="scientific">Sulfobacillus benefaciens</name>
    <dbReference type="NCBI Taxonomy" id="453960"/>
    <lineage>
        <taxon>Bacteria</taxon>
        <taxon>Bacillati</taxon>
        <taxon>Bacillota</taxon>
        <taxon>Clostridia</taxon>
        <taxon>Eubacteriales</taxon>
        <taxon>Clostridiales Family XVII. Incertae Sedis</taxon>
        <taxon>Sulfobacillus</taxon>
    </lineage>
</organism>
<dbReference type="AlphaFoldDB" id="A0A2T2X4G8"/>
<accession>A0A2T2X4G8</accession>
<gene>
    <name evidence="2" type="ORF">C7B43_08540</name>
</gene>
<reference evidence="2 3" key="1">
    <citation type="journal article" date="2014" name="BMC Genomics">
        <title>Comparison of environmental and isolate Sulfobacillus genomes reveals diverse carbon, sulfur, nitrogen, and hydrogen metabolisms.</title>
        <authorList>
            <person name="Justice N.B."/>
            <person name="Norman A."/>
            <person name="Brown C.T."/>
            <person name="Singh A."/>
            <person name="Thomas B.C."/>
            <person name="Banfield J.F."/>
        </authorList>
    </citation>
    <scope>NUCLEOTIDE SEQUENCE [LARGE SCALE GENOMIC DNA]</scope>
    <source>
        <strain evidence="2">AMDSBA1</strain>
    </source>
</reference>